<organism evidence="16 17">
    <name type="scientific">Centaurea solstitialis</name>
    <name type="common">yellow star-thistle</name>
    <dbReference type="NCBI Taxonomy" id="347529"/>
    <lineage>
        <taxon>Eukaryota</taxon>
        <taxon>Viridiplantae</taxon>
        <taxon>Streptophyta</taxon>
        <taxon>Embryophyta</taxon>
        <taxon>Tracheophyta</taxon>
        <taxon>Spermatophyta</taxon>
        <taxon>Magnoliopsida</taxon>
        <taxon>eudicotyledons</taxon>
        <taxon>Gunneridae</taxon>
        <taxon>Pentapetalae</taxon>
        <taxon>asterids</taxon>
        <taxon>campanulids</taxon>
        <taxon>Asterales</taxon>
        <taxon>Asteraceae</taxon>
        <taxon>Carduoideae</taxon>
        <taxon>Cardueae</taxon>
        <taxon>Centaureinae</taxon>
        <taxon>Centaurea</taxon>
    </lineage>
</organism>
<dbReference type="Gene3D" id="1.10.510.10">
    <property type="entry name" value="Transferase(Phosphotransferase) domain 1"/>
    <property type="match status" value="1"/>
</dbReference>
<evidence type="ECO:0000256" key="2">
    <source>
        <dbReference type="ARBA" id="ARBA00009592"/>
    </source>
</evidence>
<dbReference type="PROSITE" id="PS00108">
    <property type="entry name" value="PROTEIN_KINASE_ST"/>
    <property type="match status" value="1"/>
</dbReference>
<dbReference type="Gene3D" id="3.30.200.20">
    <property type="entry name" value="Phosphorylase Kinase, domain 1"/>
    <property type="match status" value="1"/>
</dbReference>
<evidence type="ECO:0000313" key="16">
    <source>
        <dbReference type="EMBL" id="KAJ9548813.1"/>
    </source>
</evidence>
<accession>A0AA38TDR4</accession>
<keyword evidence="11 14" id="KW-0472">Membrane</keyword>
<dbReference type="Pfam" id="PF13855">
    <property type="entry name" value="LRR_8"/>
    <property type="match status" value="1"/>
</dbReference>
<evidence type="ECO:0000256" key="8">
    <source>
        <dbReference type="ARBA" id="ARBA00022777"/>
    </source>
</evidence>
<keyword evidence="3" id="KW-0433">Leucine-rich repeat</keyword>
<evidence type="ECO:0000313" key="17">
    <source>
        <dbReference type="Proteomes" id="UP001172457"/>
    </source>
</evidence>
<keyword evidence="10 14" id="KW-1133">Transmembrane helix</keyword>
<reference evidence="16" key="1">
    <citation type="submission" date="2023-03" db="EMBL/GenBank/DDBJ databases">
        <title>Chromosome-scale reference genome and RAD-based genetic map of yellow starthistle (Centaurea solstitialis) reveal putative structural variation and QTLs associated with invader traits.</title>
        <authorList>
            <person name="Reatini B."/>
            <person name="Cang F.A."/>
            <person name="Jiang Q."/>
            <person name="Mckibben M.T.W."/>
            <person name="Barker M.S."/>
            <person name="Rieseberg L.H."/>
            <person name="Dlugosch K.M."/>
        </authorList>
    </citation>
    <scope>NUCLEOTIDE SEQUENCE</scope>
    <source>
        <strain evidence="16">CAN-66</strain>
        <tissue evidence="16">Leaf</tissue>
    </source>
</reference>
<dbReference type="InterPro" id="IPR001611">
    <property type="entry name" value="Leu-rich_rpt"/>
</dbReference>
<dbReference type="PROSITE" id="PS50011">
    <property type="entry name" value="PROTEIN_KINASE_DOM"/>
    <property type="match status" value="1"/>
</dbReference>
<evidence type="ECO:0000256" key="3">
    <source>
        <dbReference type="ARBA" id="ARBA00022614"/>
    </source>
</evidence>
<dbReference type="FunFam" id="3.80.10.10:FF:000221">
    <property type="entry name" value="Leucine-rich repeat receptor-like protein kinase PXL1"/>
    <property type="match status" value="1"/>
</dbReference>
<keyword evidence="6" id="KW-0677">Repeat</keyword>
<dbReference type="GO" id="GO:0033612">
    <property type="term" value="F:receptor serine/threonine kinase binding"/>
    <property type="evidence" value="ECO:0007669"/>
    <property type="project" value="TreeGrafter"/>
</dbReference>
<dbReference type="GO" id="GO:0005524">
    <property type="term" value="F:ATP binding"/>
    <property type="evidence" value="ECO:0007669"/>
    <property type="project" value="UniProtKB-UniRule"/>
</dbReference>
<dbReference type="AlphaFoldDB" id="A0AA38TDR4"/>
<dbReference type="InterPro" id="IPR032675">
    <property type="entry name" value="LRR_dom_sf"/>
</dbReference>
<proteinExistence type="inferred from homology"/>
<evidence type="ECO:0000256" key="11">
    <source>
        <dbReference type="ARBA" id="ARBA00023136"/>
    </source>
</evidence>
<comment type="caution">
    <text evidence="16">The sequence shown here is derived from an EMBL/GenBank/DDBJ whole genome shotgun (WGS) entry which is preliminary data.</text>
</comment>
<sequence length="826" mass="91623">MAVIFGAPVPQPLFEQLHRGHSRWHFEIIEALHQNLFNGSFPEEIGNLKQLEELNLSFNKFIPSRLPQSFTRLEKVRNFYMTTRELDRRITRQFIRHGGNRAAGFNLTEVYLYGNNLTGGIPDSIEALNMKIIDLSANKLTGKIPEGFGKLTELTNLTLMFNQLSGEIPASVGRLPSLRDVRIFTNNFSGPLPPDFGRYSRLQIFEWKHTGKSVLQRELIGLIVFNNNLSARYRNRSKVYGNQLSGAIPDGLWKLPSLQTVMMSGNSLSGELPQELGPKLSTLEIVFRSNSTGVSSWTSVIVFKASHNLLNGAIPQNLTALPNLQTLSLDGNQLTGELPATIVSWNSLTALNLSRNQLTGQIPAGFGLLEVLTVLDLSRNLLSGQIPSQLSSLRLVSLDLSDNRLTGSIPGQLDNSAFDTSYLRNPGLCSNNPSMGLTSCGSRSPSERSSKISSKFVAIIASIAAILLILAVLSTGYVIVLYRRRKNRLDPKWKFTSFQKLTFTESTILPRLTDSNVIGEGGSGKVYRVPVNRSGDFVAVKKISNVKDLDQKLEKQFLAEVEILSTIRHSNIVKLMGCISCDNSKLLVYEYLENRSLDRWLHRKRDPSIRGLNGSVRHVVLDWPKRLRIAIGAARGLCYMHHDCSQVVVHRDVKSSNVLLDGDFNAKIADFGLAKILAKDTEFNVTSTVAGSFGYMAPEYAHTTKVNEKIDVYSFGVILLELTTGKEASDGNEHSSLAEWAWQHTLGDAPMADALDNDVNEPVYSDEISSVFKLGLWCTSKLPTNRPSMKEVCQMLLRCSPTAVAGIEKNGRDVIDHLPLLKLENV</sequence>
<keyword evidence="7 13" id="KW-0547">Nucleotide-binding</keyword>
<dbReference type="InterPro" id="IPR000719">
    <property type="entry name" value="Prot_kinase_dom"/>
</dbReference>
<keyword evidence="17" id="KW-1185">Reference proteome</keyword>
<evidence type="ECO:0000259" key="15">
    <source>
        <dbReference type="PROSITE" id="PS50011"/>
    </source>
</evidence>
<dbReference type="GO" id="GO:0006952">
    <property type="term" value="P:defense response"/>
    <property type="evidence" value="ECO:0007669"/>
    <property type="project" value="UniProtKB-ARBA"/>
</dbReference>
<gene>
    <name evidence="16" type="ORF">OSB04_021356</name>
</gene>
<dbReference type="Proteomes" id="UP001172457">
    <property type="component" value="Chromosome 5"/>
</dbReference>
<dbReference type="Pfam" id="PF00069">
    <property type="entry name" value="Pkinase"/>
    <property type="match status" value="1"/>
</dbReference>
<evidence type="ECO:0000256" key="1">
    <source>
        <dbReference type="ARBA" id="ARBA00004167"/>
    </source>
</evidence>
<keyword evidence="4" id="KW-0808">Transferase</keyword>
<protein>
    <recommendedName>
        <fullName evidence="15">Protein kinase domain-containing protein</fullName>
    </recommendedName>
</protein>
<name>A0AA38TDR4_9ASTR</name>
<dbReference type="GO" id="GO:0004672">
    <property type="term" value="F:protein kinase activity"/>
    <property type="evidence" value="ECO:0007669"/>
    <property type="project" value="InterPro"/>
</dbReference>
<dbReference type="SMART" id="SM00369">
    <property type="entry name" value="LRR_TYP"/>
    <property type="match status" value="5"/>
</dbReference>
<dbReference type="EMBL" id="JARYMX010000005">
    <property type="protein sequence ID" value="KAJ9548813.1"/>
    <property type="molecule type" value="Genomic_DNA"/>
</dbReference>
<dbReference type="PROSITE" id="PS00107">
    <property type="entry name" value="PROTEIN_KINASE_ATP"/>
    <property type="match status" value="1"/>
</dbReference>
<comment type="similarity">
    <text evidence="2">Belongs to the RLP family.</text>
</comment>
<feature type="domain" description="Protein kinase" evidence="15">
    <location>
        <begin position="512"/>
        <end position="803"/>
    </location>
</feature>
<evidence type="ECO:0000256" key="12">
    <source>
        <dbReference type="ARBA" id="ARBA00023180"/>
    </source>
</evidence>
<evidence type="ECO:0000256" key="6">
    <source>
        <dbReference type="ARBA" id="ARBA00022737"/>
    </source>
</evidence>
<evidence type="ECO:0000256" key="4">
    <source>
        <dbReference type="ARBA" id="ARBA00022679"/>
    </source>
</evidence>
<dbReference type="FunFam" id="3.80.10.10:FF:000111">
    <property type="entry name" value="LRR receptor-like serine/threonine-protein kinase ERECTA"/>
    <property type="match status" value="1"/>
</dbReference>
<dbReference type="InterPro" id="IPR011009">
    <property type="entry name" value="Kinase-like_dom_sf"/>
</dbReference>
<evidence type="ECO:0000256" key="5">
    <source>
        <dbReference type="ARBA" id="ARBA00022692"/>
    </source>
</evidence>
<dbReference type="Pfam" id="PF00560">
    <property type="entry name" value="LRR_1"/>
    <property type="match status" value="4"/>
</dbReference>
<evidence type="ECO:0000256" key="7">
    <source>
        <dbReference type="ARBA" id="ARBA00022741"/>
    </source>
</evidence>
<dbReference type="SUPFAM" id="SSF52058">
    <property type="entry name" value="L domain-like"/>
    <property type="match status" value="1"/>
</dbReference>
<comment type="subcellular location">
    <subcellularLocation>
        <location evidence="1">Membrane</location>
        <topology evidence="1">Single-pass membrane protein</topology>
    </subcellularLocation>
</comment>
<keyword evidence="8" id="KW-0418">Kinase</keyword>
<dbReference type="FunFam" id="1.10.510.10:FF:000714">
    <property type="entry name" value="Kinase family with leucine-rich repeat domain-containing protein"/>
    <property type="match status" value="1"/>
</dbReference>
<evidence type="ECO:0000256" key="9">
    <source>
        <dbReference type="ARBA" id="ARBA00022840"/>
    </source>
</evidence>
<keyword evidence="5 14" id="KW-0812">Transmembrane</keyword>
<evidence type="ECO:0000256" key="13">
    <source>
        <dbReference type="PROSITE-ProRule" id="PRU10141"/>
    </source>
</evidence>
<feature type="transmembrane region" description="Helical" evidence="14">
    <location>
        <begin position="456"/>
        <end position="482"/>
    </location>
</feature>
<dbReference type="PANTHER" id="PTHR48056:SF29">
    <property type="entry name" value="RECEPTOR-LIKE PROTEIN KINASE HSL1"/>
    <property type="match status" value="1"/>
</dbReference>
<dbReference type="InterPro" id="IPR003591">
    <property type="entry name" value="Leu-rich_rpt_typical-subtyp"/>
</dbReference>
<dbReference type="Gene3D" id="3.80.10.10">
    <property type="entry name" value="Ribonuclease Inhibitor"/>
    <property type="match status" value="2"/>
</dbReference>
<dbReference type="FunFam" id="3.30.200.20:FF:000512">
    <property type="entry name" value="Receptor-like protein kinase HSL1"/>
    <property type="match status" value="1"/>
</dbReference>
<keyword evidence="9 13" id="KW-0067">ATP-binding</keyword>
<evidence type="ECO:0000256" key="14">
    <source>
        <dbReference type="SAM" id="Phobius"/>
    </source>
</evidence>
<evidence type="ECO:0000256" key="10">
    <source>
        <dbReference type="ARBA" id="ARBA00022989"/>
    </source>
</evidence>
<dbReference type="SMART" id="SM00220">
    <property type="entry name" value="S_TKc"/>
    <property type="match status" value="1"/>
</dbReference>
<feature type="binding site" evidence="13">
    <location>
        <position position="542"/>
    </location>
    <ligand>
        <name>ATP</name>
        <dbReference type="ChEBI" id="CHEBI:30616"/>
    </ligand>
</feature>
<dbReference type="InterPro" id="IPR050647">
    <property type="entry name" value="Plant_LRR-RLKs"/>
</dbReference>
<dbReference type="InterPro" id="IPR017441">
    <property type="entry name" value="Protein_kinase_ATP_BS"/>
</dbReference>
<dbReference type="GO" id="GO:0016020">
    <property type="term" value="C:membrane"/>
    <property type="evidence" value="ECO:0007669"/>
    <property type="project" value="UniProtKB-SubCell"/>
</dbReference>
<dbReference type="GO" id="GO:0051707">
    <property type="term" value="P:response to other organism"/>
    <property type="evidence" value="ECO:0007669"/>
    <property type="project" value="UniProtKB-ARBA"/>
</dbReference>
<keyword evidence="12" id="KW-0325">Glycoprotein</keyword>
<dbReference type="PANTHER" id="PTHR48056">
    <property type="entry name" value="LRR RECEPTOR-LIKE SERINE/THREONINE-PROTEIN KINASE-RELATED"/>
    <property type="match status" value="1"/>
</dbReference>
<dbReference type="SUPFAM" id="SSF56112">
    <property type="entry name" value="Protein kinase-like (PK-like)"/>
    <property type="match status" value="1"/>
</dbReference>
<dbReference type="InterPro" id="IPR008271">
    <property type="entry name" value="Ser/Thr_kinase_AS"/>
</dbReference>